<evidence type="ECO:0000313" key="1">
    <source>
        <dbReference type="EMBL" id="RED83313.1"/>
    </source>
</evidence>
<sequence>MKKMLFGIVGITIAGILLLVAYVSNLDFPAKEVKPISAVLKVERSSDELVQLGTYQSADWYISKTSPSETNKRMIAKMEKEGWRYVDQNGAGLFFEGNEGTKVITCEKWASRYNVCQVPHS</sequence>
<proteinExistence type="predicted"/>
<dbReference type="EMBL" id="QRDZ01000008">
    <property type="protein sequence ID" value="RED83313.1"/>
    <property type="molecule type" value="Genomic_DNA"/>
</dbReference>
<reference evidence="1 2" key="1">
    <citation type="submission" date="2018-07" db="EMBL/GenBank/DDBJ databases">
        <title>Genomic Encyclopedia of Type Strains, Phase III (KMG-III): the genomes of soil and plant-associated and newly described type strains.</title>
        <authorList>
            <person name="Whitman W."/>
        </authorList>
    </citation>
    <scope>NUCLEOTIDE SEQUENCE [LARGE SCALE GENOMIC DNA]</scope>
    <source>
        <strain evidence="1 2">CECT 7287</strain>
    </source>
</reference>
<evidence type="ECO:0000313" key="2">
    <source>
        <dbReference type="Proteomes" id="UP000256977"/>
    </source>
</evidence>
<comment type="caution">
    <text evidence="1">The sequence shown here is derived from an EMBL/GenBank/DDBJ whole genome shotgun (WGS) entry which is preliminary data.</text>
</comment>
<accession>A0A3D9KAL5</accession>
<dbReference type="Proteomes" id="UP000256977">
    <property type="component" value="Unassembled WGS sequence"/>
</dbReference>
<dbReference type="AlphaFoldDB" id="A0A3D9KAL5"/>
<gene>
    <name evidence="1" type="ORF">DFP98_108156</name>
</gene>
<keyword evidence="2" id="KW-1185">Reference proteome</keyword>
<dbReference type="OrthoDB" id="6194834at2"/>
<organism evidence="1 2">
    <name type="scientific">Cohnella phaseoli</name>
    <dbReference type="NCBI Taxonomy" id="456490"/>
    <lineage>
        <taxon>Bacteria</taxon>
        <taxon>Bacillati</taxon>
        <taxon>Bacillota</taxon>
        <taxon>Bacilli</taxon>
        <taxon>Bacillales</taxon>
        <taxon>Paenibacillaceae</taxon>
        <taxon>Cohnella</taxon>
    </lineage>
</organism>
<dbReference type="RefSeq" id="WP_116060914.1">
    <property type="nucleotide sequence ID" value="NZ_QRDZ01000008.1"/>
</dbReference>
<protein>
    <submittedName>
        <fullName evidence="1">Uncharacterized protein</fullName>
    </submittedName>
</protein>
<name>A0A3D9KAL5_9BACL</name>